<keyword evidence="2" id="KW-1185">Reference proteome</keyword>
<evidence type="ECO:0000256" key="1">
    <source>
        <dbReference type="SAM" id="MobiDB-lite"/>
    </source>
</evidence>
<feature type="region of interest" description="Disordered" evidence="1">
    <location>
        <begin position="1"/>
        <end position="28"/>
    </location>
</feature>
<evidence type="ECO:0000313" key="3">
    <source>
        <dbReference type="WBParaSite" id="ALUE_0000402401-mRNA-1"/>
    </source>
</evidence>
<dbReference type="AlphaFoldDB" id="A0A0M3HPX0"/>
<proteinExistence type="predicted"/>
<feature type="compositionally biased region" description="Polar residues" evidence="1">
    <location>
        <begin position="18"/>
        <end position="28"/>
    </location>
</feature>
<dbReference type="Proteomes" id="UP000036681">
    <property type="component" value="Unplaced"/>
</dbReference>
<evidence type="ECO:0000313" key="2">
    <source>
        <dbReference type="Proteomes" id="UP000036681"/>
    </source>
</evidence>
<feature type="compositionally biased region" description="Polar residues" evidence="1">
    <location>
        <begin position="1"/>
        <end position="10"/>
    </location>
</feature>
<sequence length="111" mass="12437">MKSGNRSSASMIGKTQPEKTQPNENSVEQLSAIPFHSARGRRLINIFLSKNLHRETAHLPSFRISAPRGEVLTKVDAYWSACKARCKMAQMPGPYNFTGWLEFDKIALGVM</sequence>
<organism evidence="2 3">
    <name type="scientific">Ascaris lumbricoides</name>
    <name type="common">Giant roundworm</name>
    <dbReference type="NCBI Taxonomy" id="6252"/>
    <lineage>
        <taxon>Eukaryota</taxon>
        <taxon>Metazoa</taxon>
        <taxon>Ecdysozoa</taxon>
        <taxon>Nematoda</taxon>
        <taxon>Chromadorea</taxon>
        <taxon>Rhabditida</taxon>
        <taxon>Spirurina</taxon>
        <taxon>Ascaridomorpha</taxon>
        <taxon>Ascaridoidea</taxon>
        <taxon>Ascarididae</taxon>
        <taxon>Ascaris</taxon>
    </lineage>
</organism>
<reference evidence="3" key="1">
    <citation type="submission" date="2017-02" db="UniProtKB">
        <authorList>
            <consortium name="WormBaseParasite"/>
        </authorList>
    </citation>
    <scope>IDENTIFICATION</scope>
</reference>
<dbReference type="WBParaSite" id="ALUE_0000402401-mRNA-1">
    <property type="protein sequence ID" value="ALUE_0000402401-mRNA-1"/>
    <property type="gene ID" value="ALUE_0000402401"/>
</dbReference>
<protein>
    <submittedName>
        <fullName evidence="3">DDE_Tnp_ISL3 domain-containing protein</fullName>
    </submittedName>
</protein>
<name>A0A0M3HPX0_ASCLU</name>
<accession>A0A0M3HPX0</accession>